<feature type="binding site" evidence="9">
    <location>
        <position position="347"/>
    </location>
    <ligand>
        <name>phosphoenolpyruvate</name>
        <dbReference type="ChEBI" id="CHEBI:58702"/>
    </ligand>
</feature>
<dbReference type="HAMAP" id="MF_00210">
    <property type="entry name" value="EPSP_synth"/>
    <property type="match status" value="1"/>
</dbReference>
<evidence type="ECO:0000256" key="7">
    <source>
        <dbReference type="ARBA" id="ARBA00023141"/>
    </source>
</evidence>
<evidence type="ECO:0000256" key="3">
    <source>
        <dbReference type="ARBA" id="ARBA00009948"/>
    </source>
</evidence>
<feature type="binding site" evidence="9">
    <location>
        <position position="170"/>
    </location>
    <ligand>
        <name>phosphoenolpyruvate</name>
        <dbReference type="ChEBI" id="CHEBI:58702"/>
    </ligand>
</feature>
<dbReference type="InterPro" id="IPR001986">
    <property type="entry name" value="Enolpyruvate_Tfrase_dom"/>
</dbReference>
<comment type="caution">
    <text evidence="9">Lacks conserved residue(s) required for the propagation of feature annotation.</text>
</comment>
<dbReference type="STRING" id="237679.SAMN04488072_101323"/>
<dbReference type="InterPro" id="IPR036968">
    <property type="entry name" value="Enolpyruvate_Tfrase_sf"/>
</dbReference>
<feature type="binding site" evidence="9">
    <location>
        <position position="168"/>
    </location>
    <ligand>
        <name>3-phosphoshikimate</name>
        <dbReference type="ChEBI" id="CHEBI:145989"/>
    </ligand>
</feature>
<dbReference type="InterPro" id="IPR013792">
    <property type="entry name" value="RNA3'P_cycl/enolpyr_Trfase_a/b"/>
</dbReference>
<comment type="catalytic activity">
    <reaction evidence="8">
        <text>3-phosphoshikimate + phosphoenolpyruvate = 5-O-(1-carboxyvinyl)-3-phosphoshikimate + phosphate</text>
        <dbReference type="Rhea" id="RHEA:21256"/>
        <dbReference type="ChEBI" id="CHEBI:43474"/>
        <dbReference type="ChEBI" id="CHEBI:57701"/>
        <dbReference type="ChEBI" id="CHEBI:58702"/>
        <dbReference type="ChEBI" id="CHEBI:145989"/>
        <dbReference type="EC" id="2.5.1.19"/>
    </reaction>
    <physiologicalReaction direction="left-to-right" evidence="8">
        <dbReference type="Rhea" id="RHEA:21257"/>
    </physiologicalReaction>
</comment>
<evidence type="ECO:0000256" key="6">
    <source>
        <dbReference type="ARBA" id="ARBA00022679"/>
    </source>
</evidence>
<dbReference type="PANTHER" id="PTHR21090:SF5">
    <property type="entry name" value="PENTAFUNCTIONAL AROM POLYPEPTIDE"/>
    <property type="match status" value="1"/>
</dbReference>
<feature type="binding site" evidence="9">
    <location>
        <position position="24"/>
    </location>
    <ligand>
        <name>3-phosphoshikimate</name>
        <dbReference type="ChEBI" id="CHEBI:145989"/>
    </ligand>
</feature>
<evidence type="ECO:0000259" key="10">
    <source>
        <dbReference type="Pfam" id="PF00275"/>
    </source>
</evidence>
<feature type="binding site" evidence="9">
    <location>
        <position position="23"/>
    </location>
    <ligand>
        <name>3-phosphoshikimate</name>
        <dbReference type="ChEBI" id="CHEBI:145989"/>
    </ligand>
</feature>
<dbReference type="FunFam" id="3.65.10.10:FF:000006">
    <property type="entry name" value="3-phosphoshikimate 1-carboxyvinyltransferase"/>
    <property type="match status" value="1"/>
</dbReference>
<keyword evidence="6 9" id="KW-0808">Transferase</keyword>
<dbReference type="Pfam" id="PF00275">
    <property type="entry name" value="EPSP_synthase"/>
    <property type="match status" value="1"/>
</dbReference>
<evidence type="ECO:0000313" key="12">
    <source>
        <dbReference type="Proteomes" id="UP000198642"/>
    </source>
</evidence>
<feature type="binding site" evidence="9">
    <location>
        <position position="389"/>
    </location>
    <ligand>
        <name>phosphoenolpyruvate</name>
        <dbReference type="ChEBI" id="CHEBI:58702"/>
    </ligand>
</feature>
<dbReference type="InterPro" id="IPR006264">
    <property type="entry name" value="EPSP_synthase"/>
</dbReference>
<dbReference type="Proteomes" id="UP000198642">
    <property type="component" value="Unassembled WGS sequence"/>
</dbReference>
<keyword evidence="4 9" id="KW-0963">Cytoplasm</keyword>
<evidence type="ECO:0000256" key="4">
    <source>
        <dbReference type="ARBA" id="ARBA00022490"/>
    </source>
</evidence>
<dbReference type="FunFam" id="3.65.10.10:FF:000005">
    <property type="entry name" value="3-phosphoshikimate 1-carboxyvinyltransferase"/>
    <property type="match status" value="1"/>
</dbReference>
<dbReference type="GO" id="GO:0005737">
    <property type="term" value="C:cytoplasm"/>
    <property type="evidence" value="ECO:0007669"/>
    <property type="project" value="UniProtKB-SubCell"/>
</dbReference>
<dbReference type="GO" id="GO:0008652">
    <property type="term" value="P:amino acid biosynthetic process"/>
    <property type="evidence" value="ECO:0007669"/>
    <property type="project" value="UniProtKB-KW"/>
</dbReference>
<dbReference type="InterPro" id="IPR023193">
    <property type="entry name" value="EPSP_synthase_CS"/>
</dbReference>
<reference evidence="11 12" key="1">
    <citation type="submission" date="2016-10" db="EMBL/GenBank/DDBJ databases">
        <authorList>
            <person name="de Groot N.N."/>
        </authorList>
    </citation>
    <scope>NUCLEOTIDE SEQUENCE [LARGE SCALE GENOMIC DNA]</scope>
    <source>
        <strain evidence="11 12">CGMCC 1.3702</strain>
    </source>
</reference>
<feature type="binding site" evidence="9">
    <location>
        <position position="28"/>
    </location>
    <ligand>
        <name>3-phosphoshikimate</name>
        <dbReference type="ChEBI" id="CHEBI:145989"/>
    </ligand>
</feature>
<dbReference type="GO" id="GO:0009423">
    <property type="term" value="P:chorismate biosynthetic process"/>
    <property type="evidence" value="ECO:0007669"/>
    <property type="project" value="UniProtKB-UniRule"/>
</dbReference>
<accession>A0A1I0VBY9</accession>
<feature type="binding site" evidence="9">
    <location>
        <position position="316"/>
    </location>
    <ligand>
        <name>3-phosphoshikimate</name>
        <dbReference type="ChEBI" id="CHEBI:145989"/>
    </ligand>
</feature>
<dbReference type="EMBL" id="FOJW01000001">
    <property type="protein sequence ID" value="SFA73884.1"/>
    <property type="molecule type" value="Genomic_DNA"/>
</dbReference>
<evidence type="ECO:0000256" key="8">
    <source>
        <dbReference type="ARBA" id="ARBA00044633"/>
    </source>
</evidence>
<comment type="similarity">
    <text evidence="3 9">Belongs to the EPSP synthase family.</text>
</comment>
<keyword evidence="7 9" id="KW-0057">Aromatic amino acid biosynthesis</keyword>
<dbReference type="GO" id="GO:0009073">
    <property type="term" value="P:aromatic amino acid family biosynthetic process"/>
    <property type="evidence" value="ECO:0007669"/>
    <property type="project" value="UniProtKB-KW"/>
</dbReference>
<feature type="active site" description="Proton acceptor" evidence="9">
    <location>
        <position position="316"/>
    </location>
</feature>
<feature type="binding site" evidence="9">
    <location>
        <position position="123"/>
    </location>
    <ligand>
        <name>phosphoenolpyruvate</name>
        <dbReference type="ChEBI" id="CHEBI:58702"/>
    </ligand>
</feature>
<keyword evidence="5 9" id="KW-0028">Amino-acid biosynthesis</keyword>
<feature type="binding site" evidence="9">
    <location>
        <position position="170"/>
    </location>
    <ligand>
        <name>3-phosphoshikimate</name>
        <dbReference type="ChEBI" id="CHEBI:145989"/>
    </ligand>
</feature>
<evidence type="ECO:0000256" key="5">
    <source>
        <dbReference type="ARBA" id="ARBA00022605"/>
    </source>
</evidence>
<evidence type="ECO:0000256" key="1">
    <source>
        <dbReference type="ARBA" id="ARBA00002174"/>
    </source>
</evidence>
<evidence type="ECO:0000256" key="9">
    <source>
        <dbReference type="HAMAP-Rule" id="MF_00210"/>
    </source>
</evidence>
<gene>
    <name evidence="9" type="primary">aroA</name>
    <name evidence="11" type="ORF">SAMN04488072_101323</name>
</gene>
<protein>
    <recommendedName>
        <fullName evidence="9">3-phosphoshikimate 1-carboxyvinyltransferase</fullName>
        <ecNumber evidence="9">2.5.1.19</ecNumber>
    </recommendedName>
    <alternativeName>
        <fullName evidence="9">5-enolpyruvylshikimate-3-phosphate synthase</fullName>
        <shortName evidence="9">EPSP synthase</shortName>
        <shortName evidence="9">EPSPS</shortName>
    </alternativeName>
</protein>
<dbReference type="RefSeq" id="WP_090232580.1">
    <property type="nucleotide sequence ID" value="NZ_FOJW01000001.1"/>
</dbReference>
<evidence type="ECO:0000313" key="11">
    <source>
        <dbReference type="EMBL" id="SFA73884.1"/>
    </source>
</evidence>
<dbReference type="PROSITE" id="PS00885">
    <property type="entry name" value="EPSP_SYNTHASE_2"/>
    <property type="match status" value="1"/>
</dbReference>
<dbReference type="EC" id="2.5.1.19" evidence="9"/>
<name>A0A1I0VBY9_9BACI</name>
<dbReference type="SUPFAM" id="SSF55205">
    <property type="entry name" value="EPT/RTPC-like"/>
    <property type="match status" value="1"/>
</dbReference>
<dbReference type="UniPathway" id="UPA00053">
    <property type="reaction ID" value="UER00089"/>
</dbReference>
<feature type="binding site" evidence="9">
    <location>
        <position position="343"/>
    </location>
    <ligand>
        <name>3-phosphoshikimate</name>
        <dbReference type="ChEBI" id="CHEBI:145989"/>
    </ligand>
</feature>
<comment type="subcellular location">
    <subcellularLocation>
        <location evidence="9">Cytoplasm</location>
    </subcellularLocation>
</comment>
<dbReference type="AlphaFoldDB" id="A0A1I0VBY9"/>
<dbReference type="GO" id="GO:0003866">
    <property type="term" value="F:3-phosphoshikimate 1-carboxyvinyltransferase activity"/>
    <property type="evidence" value="ECO:0007669"/>
    <property type="project" value="UniProtKB-UniRule"/>
</dbReference>
<comment type="subunit">
    <text evidence="9">Monomer.</text>
</comment>
<dbReference type="CDD" id="cd01556">
    <property type="entry name" value="EPSP_synthase"/>
    <property type="match status" value="1"/>
</dbReference>
<feature type="domain" description="Enolpyruvate transferase" evidence="10">
    <location>
        <begin position="10"/>
        <end position="424"/>
    </location>
</feature>
<dbReference type="NCBIfam" id="TIGR01356">
    <property type="entry name" value="aroA"/>
    <property type="match status" value="1"/>
</dbReference>
<feature type="binding site" evidence="9">
    <location>
        <position position="23"/>
    </location>
    <ligand>
        <name>phosphoenolpyruvate</name>
        <dbReference type="ChEBI" id="CHEBI:58702"/>
    </ligand>
</feature>
<dbReference type="PROSITE" id="PS00104">
    <property type="entry name" value="EPSP_SYNTHASE_1"/>
    <property type="match status" value="1"/>
</dbReference>
<comment type="pathway">
    <text evidence="2 9">Metabolic intermediate biosynthesis; chorismate biosynthesis; chorismate from D-erythrose 4-phosphate and phosphoenolpyruvate: step 6/7.</text>
</comment>
<comment type="function">
    <text evidence="1 9">Catalyzes the transfer of the enolpyruvyl moiety of phosphoenolpyruvate (PEP) to the 5-hydroxyl of shikimate-3-phosphate (S3P) to produce enolpyruvyl shikimate-3-phosphate and inorganic phosphate.</text>
</comment>
<feature type="binding site" evidence="9">
    <location>
        <position position="95"/>
    </location>
    <ligand>
        <name>phosphoenolpyruvate</name>
        <dbReference type="ChEBI" id="CHEBI:58702"/>
    </ligand>
</feature>
<evidence type="ECO:0000256" key="2">
    <source>
        <dbReference type="ARBA" id="ARBA00004811"/>
    </source>
</evidence>
<organism evidence="11 12">
    <name type="scientific">Lentibacillus halodurans</name>
    <dbReference type="NCBI Taxonomy" id="237679"/>
    <lineage>
        <taxon>Bacteria</taxon>
        <taxon>Bacillati</taxon>
        <taxon>Bacillota</taxon>
        <taxon>Bacilli</taxon>
        <taxon>Bacillales</taxon>
        <taxon>Bacillaceae</taxon>
        <taxon>Lentibacillus</taxon>
    </lineage>
</organism>
<dbReference type="PANTHER" id="PTHR21090">
    <property type="entry name" value="AROM/DEHYDROQUINATE SYNTHASE"/>
    <property type="match status" value="1"/>
</dbReference>
<dbReference type="OrthoDB" id="9809920at2"/>
<dbReference type="Gene3D" id="3.65.10.10">
    <property type="entry name" value="Enolpyruvate transferase domain"/>
    <property type="match status" value="2"/>
</dbReference>
<sequence length="431" mass="45918">MNEVTLTPASGPLTGNLQVPGDKSISHRAVILGSLARGTTNITNFLTGEDCMRTIGAFRQFGVSIEQNDTSVKINSNGPDDFKEPAEPLYYGNSGTTARLMVGVLAGLPFFTSVYGDPSLASRPMDRVVTPLKKMGARFDGRSDGTYLPLAVRGGNLKGIHYILPVKSAQVKSAILFGGLFAEGPTEVIEKSPSRNHSENMLRAFGADIAETNHRIRITSQKPLTAADVHVPGDISSAAFFMTAAAIVPGSKLTLSNVGLNHTRTGIMDVLAEMGASVDVSNKQTIGGETFGDVTVTYQKLKGAVIEGDIIPRLIDELPIIALAATQAEGETVIRDAAELRLKETDRIKATADGLTRLGAQIKPTEDGMIIKGDAALTGGKTAAYNDHRIAMMLSIASLITKQDVIIDDISSIAISYPEFFRDLQTISSKR</sequence>
<proteinExistence type="inferred from homology"/>
<keyword evidence="12" id="KW-1185">Reference proteome</keyword>
<dbReference type="PIRSF" id="PIRSF000505">
    <property type="entry name" value="EPSPS"/>
    <property type="match status" value="1"/>
</dbReference>